<accession>A0A1M5R8P3</accession>
<sequence>MQTDKLTHPLVKSALTALDKGDAKGWFGLFTADAELYDDGNKVSFVPFFTKAIGHERFTAIDKVEQDGLHVYGRFHSDQWGDFKTYFKFHVNGQNKIHRLEIGQADY</sequence>
<dbReference type="AlphaFoldDB" id="A0A1M5R8P3"/>
<dbReference type="SUPFAM" id="SSF54427">
    <property type="entry name" value="NTF2-like"/>
    <property type="match status" value="1"/>
</dbReference>
<dbReference type="EMBL" id="FQWQ01000002">
    <property type="protein sequence ID" value="SHH22470.1"/>
    <property type="molecule type" value="Genomic_DNA"/>
</dbReference>
<gene>
    <name evidence="1" type="ORF">SAMN04488109_3245</name>
</gene>
<dbReference type="RefSeq" id="WP_073135981.1">
    <property type="nucleotide sequence ID" value="NZ_FQWQ01000002.1"/>
</dbReference>
<dbReference type="STRING" id="947013.SAMN04488109_3245"/>
<organism evidence="1 2">
    <name type="scientific">Chryseolinea serpens</name>
    <dbReference type="NCBI Taxonomy" id="947013"/>
    <lineage>
        <taxon>Bacteria</taxon>
        <taxon>Pseudomonadati</taxon>
        <taxon>Bacteroidota</taxon>
        <taxon>Cytophagia</taxon>
        <taxon>Cytophagales</taxon>
        <taxon>Fulvivirgaceae</taxon>
        <taxon>Chryseolinea</taxon>
    </lineage>
</organism>
<evidence type="ECO:0008006" key="3">
    <source>
        <dbReference type="Google" id="ProtNLM"/>
    </source>
</evidence>
<keyword evidence="2" id="KW-1185">Reference proteome</keyword>
<proteinExistence type="predicted"/>
<reference evidence="1 2" key="1">
    <citation type="submission" date="2016-11" db="EMBL/GenBank/DDBJ databases">
        <authorList>
            <person name="Jaros S."/>
            <person name="Januszkiewicz K."/>
            <person name="Wedrychowicz H."/>
        </authorList>
    </citation>
    <scope>NUCLEOTIDE SEQUENCE [LARGE SCALE GENOMIC DNA]</scope>
    <source>
        <strain evidence="1 2">DSM 24574</strain>
    </source>
</reference>
<evidence type="ECO:0000313" key="2">
    <source>
        <dbReference type="Proteomes" id="UP000184212"/>
    </source>
</evidence>
<name>A0A1M5R8P3_9BACT</name>
<evidence type="ECO:0000313" key="1">
    <source>
        <dbReference type="EMBL" id="SHH22470.1"/>
    </source>
</evidence>
<dbReference type="Proteomes" id="UP000184212">
    <property type="component" value="Unassembled WGS sequence"/>
</dbReference>
<dbReference type="OrthoDB" id="4762924at2"/>
<protein>
    <recommendedName>
        <fullName evidence="3">SnoaL-like domain-containing protein</fullName>
    </recommendedName>
</protein>
<dbReference type="InterPro" id="IPR032710">
    <property type="entry name" value="NTF2-like_dom_sf"/>
</dbReference>